<dbReference type="InterPro" id="IPR029070">
    <property type="entry name" value="Chitinase_insertion_sf"/>
</dbReference>
<reference evidence="2 3" key="1">
    <citation type="journal article" date="2016" name="DNA Res.">
        <title>Genome sequence of Aspergillus luchuensis NBRC 4314.</title>
        <authorList>
            <person name="Yamada O."/>
            <person name="Machida M."/>
            <person name="Hosoyama A."/>
            <person name="Goto M."/>
            <person name="Takahashi T."/>
            <person name="Futagami T."/>
            <person name="Yamagata Y."/>
            <person name="Takeuchi M."/>
            <person name="Kobayashi T."/>
            <person name="Koike H."/>
            <person name="Abe K."/>
            <person name="Asai K."/>
            <person name="Arita M."/>
            <person name="Fujita N."/>
            <person name="Fukuda K."/>
            <person name="Higa K."/>
            <person name="Horikawa H."/>
            <person name="Ishikawa T."/>
            <person name="Jinno K."/>
            <person name="Kato Y."/>
            <person name="Kirimura K."/>
            <person name="Mizutani O."/>
            <person name="Nakasone K."/>
            <person name="Sano M."/>
            <person name="Shiraishi Y."/>
            <person name="Tsukahara M."/>
            <person name="Gomi K."/>
        </authorList>
    </citation>
    <scope>NUCLEOTIDE SEQUENCE [LARGE SCALE GENOMIC DNA]</scope>
    <source>
        <strain evidence="2 3">RIB 2604</strain>
    </source>
</reference>
<proteinExistence type="predicted"/>
<dbReference type="EMBL" id="BCWF01000014">
    <property type="protein sequence ID" value="GAT21921.1"/>
    <property type="molecule type" value="Genomic_DNA"/>
</dbReference>
<gene>
    <name evidence="2" type="ORF">RIB2604_01400120</name>
</gene>
<accession>A0A146F8M7</accession>
<dbReference type="AlphaFoldDB" id="A0A146F8M7"/>
<evidence type="ECO:0000313" key="3">
    <source>
        <dbReference type="Proteomes" id="UP000075230"/>
    </source>
</evidence>
<sequence length="235" mass="25070">MAHPNCYQPNGKCEFSDGGIPGSCSDTSGILTYAEVPSRNNSLDVHTFYDPETMFISSRCLSGWMIWAIDQDDGDFDALAGVIGEDLSVIQVEGGGLSGDAANDLADAFAAYTGQNGFITPRCIDGSSGEKNPDQVCPSGYMSVSTAHNPLQAGNKELHGDCSEGWYQHICCPKDAMPRTANGTVRPSEASSAATVNAGGPSSNNDINDIKIKDIQEYSLIYFTSSVIRAHYNYL</sequence>
<reference evidence="3" key="2">
    <citation type="submission" date="2016-02" db="EMBL/GenBank/DDBJ databases">
        <title>Genome sequencing of Aspergillus luchuensis NBRC 4314.</title>
        <authorList>
            <person name="Yamada O."/>
        </authorList>
    </citation>
    <scope>NUCLEOTIDE SEQUENCE [LARGE SCALE GENOMIC DNA]</scope>
    <source>
        <strain evidence="3">RIB 2604</strain>
    </source>
</reference>
<evidence type="ECO:0000256" key="1">
    <source>
        <dbReference type="SAM" id="MobiDB-lite"/>
    </source>
</evidence>
<name>A0A146F8M7_ASPKA</name>
<organism evidence="2 3">
    <name type="scientific">Aspergillus kawachii</name>
    <name type="common">White koji mold</name>
    <name type="synonym">Aspergillus awamori var. kawachi</name>
    <dbReference type="NCBI Taxonomy" id="1069201"/>
    <lineage>
        <taxon>Eukaryota</taxon>
        <taxon>Fungi</taxon>
        <taxon>Dikarya</taxon>
        <taxon>Ascomycota</taxon>
        <taxon>Pezizomycotina</taxon>
        <taxon>Eurotiomycetes</taxon>
        <taxon>Eurotiomycetidae</taxon>
        <taxon>Eurotiales</taxon>
        <taxon>Aspergillaceae</taxon>
        <taxon>Aspergillus</taxon>
        <taxon>Aspergillus subgen. Circumdati</taxon>
    </lineage>
</organism>
<dbReference type="SUPFAM" id="SSF54556">
    <property type="entry name" value="Chitinase insertion domain"/>
    <property type="match status" value="1"/>
</dbReference>
<dbReference type="VEuPathDB" id="FungiDB:ASPFODRAFT_694631"/>
<dbReference type="Proteomes" id="UP000075230">
    <property type="component" value="Unassembled WGS sequence"/>
</dbReference>
<feature type="region of interest" description="Disordered" evidence="1">
    <location>
        <begin position="182"/>
        <end position="202"/>
    </location>
</feature>
<comment type="caution">
    <text evidence="2">The sequence shown here is derived from an EMBL/GenBank/DDBJ whole genome shotgun (WGS) entry which is preliminary data.</text>
</comment>
<protein>
    <submittedName>
        <fullName evidence="2">Uncharacterized protein</fullName>
    </submittedName>
</protein>
<evidence type="ECO:0000313" key="2">
    <source>
        <dbReference type="EMBL" id="GAT21921.1"/>
    </source>
</evidence>